<evidence type="ECO:0008006" key="3">
    <source>
        <dbReference type="Google" id="ProtNLM"/>
    </source>
</evidence>
<gene>
    <name evidence="1" type="ORF">OM960_22505</name>
</gene>
<sequence>MSYKRYIIGFVTIAPPLPEAAIRTVTEFIRREDVTSNVKGLELGRDRLWFDNDAAWRPGIDGNFSPEAFAAGLAGVMEMIGTAAGSTTDGEFIITWEGLSGRDHRRSVSIEAGQVRLSGRRVTPAEYEDPEEDDLAP</sequence>
<evidence type="ECO:0000313" key="1">
    <source>
        <dbReference type="EMBL" id="MCW3784303.1"/>
    </source>
</evidence>
<comment type="caution">
    <text evidence="1">The sequence shown here is derived from an EMBL/GenBank/DDBJ whole genome shotgun (WGS) entry which is preliminary data.</text>
</comment>
<protein>
    <recommendedName>
        <fullName evidence="3">SnoaL-like domain-containing protein</fullName>
    </recommendedName>
</protein>
<evidence type="ECO:0000313" key="2">
    <source>
        <dbReference type="Proteomes" id="UP001207582"/>
    </source>
</evidence>
<accession>A0ABT3J9E1</accession>
<name>A0ABT3J9E1_9RHOB</name>
<keyword evidence="2" id="KW-1185">Reference proteome</keyword>
<organism evidence="1 2">
    <name type="scientific">Defluviimonas salinarum</name>
    <dbReference type="NCBI Taxonomy" id="2992147"/>
    <lineage>
        <taxon>Bacteria</taxon>
        <taxon>Pseudomonadati</taxon>
        <taxon>Pseudomonadota</taxon>
        <taxon>Alphaproteobacteria</taxon>
        <taxon>Rhodobacterales</taxon>
        <taxon>Paracoccaceae</taxon>
        <taxon>Albidovulum</taxon>
    </lineage>
</organism>
<dbReference type="Proteomes" id="UP001207582">
    <property type="component" value="Unassembled WGS sequence"/>
</dbReference>
<reference evidence="1 2" key="1">
    <citation type="submission" date="2022-10" db="EMBL/GenBank/DDBJ databases">
        <title>Defluviimonas sp. CAU 1641 isolated from mud.</title>
        <authorList>
            <person name="Kim W."/>
        </authorList>
    </citation>
    <scope>NUCLEOTIDE SEQUENCE [LARGE SCALE GENOMIC DNA]</scope>
    <source>
        <strain evidence="1 2">CAU 1641</strain>
    </source>
</reference>
<proteinExistence type="predicted"/>
<dbReference type="RefSeq" id="WP_264773552.1">
    <property type="nucleotide sequence ID" value="NZ_JAPDOG010000038.1"/>
</dbReference>
<dbReference type="EMBL" id="JAPDOG010000038">
    <property type="protein sequence ID" value="MCW3784303.1"/>
    <property type="molecule type" value="Genomic_DNA"/>
</dbReference>